<dbReference type="Proteomes" id="UP000827872">
    <property type="component" value="Linkage Group LG06"/>
</dbReference>
<accession>A0ACB8FQX7</accession>
<evidence type="ECO:0000313" key="2">
    <source>
        <dbReference type="Proteomes" id="UP000827872"/>
    </source>
</evidence>
<sequence length="443" mass="51196">MLLKLCMIPQWASCSKKMKFIFLIFLQATTLLFTNGSSLAENGTKSVQEEKATDICPIKFKASEKCDEGGEECPYQITLPPMIIQLPRQFQLIEQTLKEVEILKEMVNNLQKTCQDCKLQADDIQEIDSIEFLPPETDTPTDHSKLQENRIQELQNKVSRLSAGLKNAKTEIHSLQGRLEQMNFINMDNVENYIDSKVANLTFAVNSLDHKCSSNCPAEQSRPGRRHNGLYRIVPNIRNRSFEVYCDMESMGGGWTVIQIRQDGSTNFNRTWNEYKNGFGNLSGEFWLGNDKIHLLTKTKEMQLRIELEDLNGVREYAKYEQFYVANEFLKYRLSISGYSGTAGDALHFSKRYNHDQKFFTTPDRDNDRYSSGNCGEYYSSGWWFDACLAANLNGKYYHKKYRGVRNGIFWGTWPGLSDDILHGYRQPFKKVKMMIRPKVFMS</sequence>
<organism evidence="1 2">
    <name type="scientific">Sphaerodactylus townsendi</name>
    <dbReference type="NCBI Taxonomy" id="933632"/>
    <lineage>
        <taxon>Eukaryota</taxon>
        <taxon>Metazoa</taxon>
        <taxon>Chordata</taxon>
        <taxon>Craniata</taxon>
        <taxon>Vertebrata</taxon>
        <taxon>Euteleostomi</taxon>
        <taxon>Lepidosauria</taxon>
        <taxon>Squamata</taxon>
        <taxon>Bifurcata</taxon>
        <taxon>Gekkota</taxon>
        <taxon>Sphaerodactylidae</taxon>
        <taxon>Sphaerodactylus</taxon>
    </lineage>
</organism>
<proteinExistence type="predicted"/>
<evidence type="ECO:0000313" key="1">
    <source>
        <dbReference type="EMBL" id="KAH8007581.1"/>
    </source>
</evidence>
<gene>
    <name evidence="1" type="ORF">K3G42_024167</name>
</gene>
<reference evidence="1" key="1">
    <citation type="submission" date="2021-08" db="EMBL/GenBank/DDBJ databases">
        <title>The first chromosome-level gecko genome reveals the dynamic sex chromosomes of Neotropical dwarf geckos (Sphaerodactylidae: Sphaerodactylus).</title>
        <authorList>
            <person name="Pinto B.J."/>
            <person name="Keating S.E."/>
            <person name="Gamble T."/>
        </authorList>
    </citation>
    <scope>NUCLEOTIDE SEQUENCE</scope>
    <source>
        <strain evidence="1">TG3544</strain>
    </source>
</reference>
<protein>
    <submittedName>
        <fullName evidence="1">Uncharacterized protein</fullName>
    </submittedName>
</protein>
<dbReference type="EMBL" id="CM037619">
    <property type="protein sequence ID" value="KAH8007581.1"/>
    <property type="molecule type" value="Genomic_DNA"/>
</dbReference>
<comment type="caution">
    <text evidence="1">The sequence shown here is derived from an EMBL/GenBank/DDBJ whole genome shotgun (WGS) entry which is preliminary data.</text>
</comment>
<keyword evidence="2" id="KW-1185">Reference proteome</keyword>
<name>A0ACB8FQX7_9SAUR</name>